<feature type="transmembrane region" description="Helical" evidence="10">
    <location>
        <begin position="351"/>
        <end position="376"/>
    </location>
</feature>
<dbReference type="Gene3D" id="6.10.140.1330">
    <property type="match status" value="1"/>
</dbReference>
<comment type="caution">
    <text evidence="12">The sequence shown here is derived from an EMBL/GenBank/DDBJ whole genome shotgun (WGS) entry which is preliminary data.</text>
</comment>
<feature type="transmembrane region" description="Helical" evidence="10">
    <location>
        <begin position="416"/>
        <end position="437"/>
    </location>
</feature>
<evidence type="ECO:0000256" key="2">
    <source>
        <dbReference type="ARBA" id="ARBA00022448"/>
    </source>
</evidence>
<feature type="transmembrane region" description="Helical" evidence="10">
    <location>
        <begin position="93"/>
        <end position="110"/>
    </location>
</feature>
<dbReference type="Pfam" id="PF00999">
    <property type="entry name" value="Na_H_Exchanger"/>
    <property type="match status" value="1"/>
</dbReference>
<keyword evidence="8 9" id="KW-0739">Sodium transport</keyword>
<dbReference type="GO" id="GO:0098719">
    <property type="term" value="P:sodium ion import across plasma membrane"/>
    <property type="evidence" value="ECO:0007669"/>
    <property type="project" value="TreeGrafter"/>
</dbReference>
<proteinExistence type="inferred from homology"/>
<dbReference type="GO" id="GO:0005886">
    <property type="term" value="C:plasma membrane"/>
    <property type="evidence" value="ECO:0007669"/>
    <property type="project" value="TreeGrafter"/>
</dbReference>
<accession>A0A8S1EIV8</accession>
<evidence type="ECO:0000256" key="10">
    <source>
        <dbReference type="SAM" id="Phobius"/>
    </source>
</evidence>
<dbReference type="PRINTS" id="PR01084">
    <property type="entry name" value="NAHEXCHNGR"/>
</dbReference>
<evidence type="ECO:0000256" key="6">
    <source>
        <dbReference type="ARBA" id="ARBA00023065"/>
    </source>
</evidence>
<organism evidence="12 13">
    <name type="scientific">Caenorhabditis bovis</name>
    <dbReference type="NCBI Taxonomy" id="2654633"/>
    <lineage>
        <taxon>Eukaryota</taxon>
        <taxon>Metazoa</taxon>
        <taxon>Ecdysozoa</taxon>
        <taxon>Nematoda</taxon>
        <taxon>Chromadorea</taxon>
        <taxon>Rhabditida</taxon>
        <taxon>Rhabditina</taxon>
        <taxon>Rhabditomorpha</taxon>
        <taxon>Rhabditoidea</taxon>
        <taxon>Rhabditidae</taxon>
        <taxon>Peloderinae</taxon>
        <taxon>Caenorhabditis</taxon>
    </lineage>
</organism>
<dbReference type="GO" id="GO:0015385">
    <property type="term" value="F:sodium:proton antiporter activity"/>
    <property type="evidence" value="ECO:0007669"/>
    <property type="project" value="InterPro"/>
</dbReference>
<evidence type="ECO:0000256" key="9">
    <source>
        <dbReference type="RuleBase" id="RU003722"/>
    </source>
</evidence>
<evidence type="ECO:0000256" key="1">
    <source>
        <dbReference type="ARBA" id="ARBA00004141"/>
    </source>
</evidence>
<evidence type="ECO:0000313" key="12">
    <source>
        <dbReference type="EMBL" id="CAB3400695.1"/>
    </source>
</evidence>
<keyword evidence="2 9" id="KW-0813">Transport</keyword>
<evidence type="ECO:0000259" key="11">
    <source>
        <dbReference type="Pfam" id="PF00999"/>
    </source>
</evidence>
<dbReference type="GO" id="GO:0051453">
    <property type="term" value="P:regulation of intracellular pH"/>
    <property type="evidence" value="ECO:0007669"/>
    <property type="project" value="TreeGrafter"/>
</dbReference>
<feature type="transmembrane region" description="Helical" evidence="10">
    <location>
        <begin position="314"/>
        <end position="339"/>
    </location>
</feature>
<keyword evidence="5" id="KW-0915">Sodium</keyword>
<evidence type="ECO:0000256" key="5">
    <source>
        <dbReference type="ARBA" id="ARBA00023053"/>
    </source>
</evidence>
<dbReference type="InterPro" id="IPR006153">
    <property type="entry name" value="Cation/H_exchanger_TM"/>
</dbReference>
<evidence type="ECO:0000256" key="4">
    <source>
        <dbReference type="ARBA" id="ARBA00022989"/>
    </source>
</evidence>
<evidence type="ECO:0000313" key="13">
    <source>
        <dbReference type="Proteomes" id="UP000494206"/>
    </source>
</evidence>
<feature type="transmembrane region" description="Helical" evidence="10">
    <location>
        <begin position="148"/>
        <end position="167"/>
    </location>
</feature>
<evidence type="ECO:0000256" key="3">
    <source>
        <dbReference type="ARBA" id="ARBA00022692"/>
    </source>
</evidence>
<feature type="transmembrane region" description="Helical" evidence="10">
    <location>
        <begin position="61"/>
        <end position="81"/>
    </location>
</feature>
<feature type="domain" description="Cation/H+ exchanger transmembrane" evidence="11">
    <location>
        <begin position="46"/>
        <end position="442"/>
    </location>
</feature>
<dbReference type="OrthoDB" id="196264at2759"/>
<dbReference type="Proteomes" id="UP000494206">
    <property type="component" value="Unassembled WGS sequence"/>
</dbReference>
<dbReference type="AlphaFoldDB" id="A0A8S1EIV8"/>
<feature type="transmembrane region" description="Helical" evidence="10">
    <location>
        <begin position="30"/>
        <end position="49"/>
    </location>
</feature>
<keyword evidence="7 10" id="KW-0472">Membrane</keyword>
<feature type="transmembrane region" description="Helical" evidence="10">
    <location>
        <begin position="122"/>
        <end position="142"/>
    </location>
</feature>
<reference evidence="12 13" key="1">
    <citation type="submission" date="2020-04" db="EMBL/GenBank/DDBJ databases">
        <authorList>
            <person name="Laetsch R D."/>
            <person name="Stevens L."/>
            <person name="Kumar S."/>
            <person name="Blaxter L. M."/>
        </authorList>
    </citation>
    <scope>NUCLEOTIDE SEQUENCE [LARGE SCALE GENOMIC DNA]</scope>
</reference>
<sequence>MEDGADWVMDAVPAEIEEAKHGLDLFHLDFSMTGGVLVLIILLLFVTLLKPTLHFPGIRFIPESIMLMVYGLLIASAIKYFGNSSEFKLTPRLFFVFLLPAIVNDAGLSMKKRSFFRLFGKICLYAVFGTISATLFTATALYFVRDFFVFQTSFLPLLVFGSLISAVDPVSVLSTFAELDVNLPLFTLIFGESMMNDAVTIVLYRTSINIIKQSDATHTMMSIASIIKNSIIQFSVVSFCGVGIGLISGLIGVYLIKKNVGNQICTPVFQLSVPFACYLFTESLHYSGIFACVSCSMLMSHYMKLNMCVEMELVVFTCSKLFSSTAEMVIFIFLGLSGISNYHEFDFWFCVYTFIFCSLIRFINVFFISYLTNLFGDEDSRLELNDQYIIFHAGIRGAVCFGLVQSIDERVIPEKLFFVTNTLFMIAVTSLFQGCTVKMFMKLLKVRGSDGAIPAMGPWMKAFRKFDIHILRPYLASENIYLETDKTFHDLGLPKAVSTALRIGERSHTDLKSLAHKQERSVARPTAAPGVEFNLDDNITYTNQLSTGRRTPSQRNSIYSRHFIQLRPSSPITVEEPFDDDNNYSTCPARIIRKRPTFNPKDAYEPLNTISGHHEHELLRPRHNSIGTDTEIDSERPREKKLSRTIVSGAKTFVIAPEELDAINEDSSSSSHH</sequence>
<name>A0A8S1EIV8_9PELO</name>
<dbReference type="PANTHER" id="PTHR10110:SF112">
    <property type="entry name" value="SODIUM_HYDROGEN EXCHANGER"/>
    <property type="match status" value="1"/>
</dbReference>
<protein>
    <recommendedName>
        <fullName evidence="9">Sodium/hydrogen exchanger</fullName>
    </recommendedName>
</protein>
<keyword evidence="3 9" id="KW-0812">Transmembrane</keyword>
<dbReference type="PANTHER" id="PTHR10110">
    <property type="entry name" value="SODIUM/HYDROGEN EXCHANGER"/>
    <property type="match status" value="1"/>
</dbReference>
<feature type="transmembrane region" description="Helical" evidence="10">
    <location>
        <begin position="231"/>
        <end position="256"/>
    </location>
</feature>
<keyword evidence="4 10" id="KW-1133">Transmembrane helix</keyword>
<dbReference type="NCBIfam" id="TIGR00840">
    <property type="entry name" value="b_cpa1"/>
    <property type="match status" value="1"/>
</dbReference>
<keyword evidence="9" id="KW-0050">Antiport</keyword>
<comment type="subcellular location">
    <subcellularLocation>
        <location evidence="1">Membrane</location>
        <topology evidence="1">Multi-pass membrane protein</topology>
    </subcellularLocation>
</comment>
<keyword evidence="13" id="KW-1185">Reference proteome</keyword>
<gene>
    <name evidence="12" type="ORF">CBOVIS_LOCUS3574</name>
</gene>
<comment type="similarity">
    <text evidence="9">Belongs to the monovalent cation:proton antiporter 1 (CPA1) transporter (TC 2.A.36) family.</text>
</comment>
<dbReference type="EMBL" id="CADEPM010000002">
    <property type="protein sequence ID" value="CAB3400695.1"/>
    <property type="molecule type" value="Genomic_DNA"/>
</dbReference>
<dbReference type="InterPro" id="IPR004709">
    <property type="entry name" value="NaH_exchanger"/>
</dbReference>
<evidence type="ECO:0000256" key="7">
    <source>
        <dbReference type="ARBA" id="ARBA00023136"/>
    </source>
</evidence>
<dbReference type="InterPro" id="IPR018422">
    <property type="entry name" value="Cation/H_exchanger_CPA1"/>
</dbReference>
<dbReference type="GO" id="GO:0015386">
    <property type="term" value="F:potassium:proton antiporter activity"/>
    <property type="evidence" value="ECO:0007669"/>
    <property type="project" value="TreeGrafter"/>
</dbReference>
<keyword evidence="6 9" id="KW-0406">Ion transport</keyword>
<evidence type="ECO:0000256" key="8">
    <source>
        <dbReference type="ARBA" id="ARBA00023201"/>
    </source>
</evidence>